<dbReference type="EMBL" id="JH993935">
    <property type="protein sequence ID" value="ELQ75688.1"/>
    <property type="molecule type" value="Genomic_DNA"/>
</dbReference>
<dbReference type="HOGENOM" id="CLU_057187_0_0_1"/>
<dbReference type="OrthoDB" id="10502308at2759"/>
<organism evidence="2 3">
    <name type="scientific">Trachipleistophora hominis</name>
    <name type="common">Microsporidian parasite</name>
    <dbReference type="NCBI Taxonomy" id="72359"/>
    <lineage>
        <taxon>Eukaryota</taxon>
        <taxon>Fungi</taxon>
        <taxon>Fungi incertae sedis</taxon>
        <taxon>Microsporidia</taxon>
        <taxon>Pleistophoridae</taxon>
        <taxon>Trachipleistophora</taxon>
    </lineage>
</organism>
<gene>
    <name evidence="2" type="ORF">THOM_1360</name>
</gene>
<dbReference type="OMA" id="RWILCFK"/>
<feature type="region of interest" description="Disordered" evidence="1">
    <location>
        <begin position="70"/>
        <end position="92"/>
    </location>
</feature>
<reference evidence="2 3" key="1">
    <citation type="journal article" date="2012" name="PLoS Pathog.">
        <title>The genome of the obligate intracellular parasite Trachipleistophora hominis: new insights into microsporidian genome dynamics and reductive evolution.</title>
        <authorList>
            <person name="Heinz E."/>
            <person name="Williams T.A."/>
            <person name="Nakjang S."/>
            <person name="Noel C.J."/>
            <person name="Swan D.C."/>
            <person name="Goldberg A.V."/>
            <person name="Harris S.R."/>
            <person name="Weinmaier T."/>
            <person name="Markert S."/>
            <person name="Becher D."/>
            <person name="Bernhardt J."/>
            <person name="Dagan T."/>
            <person name="Hacker C."/>
            <person name="Lucocq J.M."/>
            <person name="Schweder T."/>
            <person name="Rattei T."/>
            <person name="Hall N."/>
            <person name="Hirt R.P."/>
            <person name="Embley T.M."/>
        </authorList>
    </citation>
    <scope>NUCLEOTIDE SEQUENCE [LARGE SCALE GENOMIC DNA]</scope>
</reference>
<dbReference type="AlphaFoldDB" id="L7JW58"/>
<keyword evidence="3" id="KW-1185">Reference proteome</keyword>
<protein>
    <submittedName>
        <fullName evidence="2">Putative LRR containing protein</fullName>
    </submittedName>
</protein>
<evidence type="ECO:0000313" key="3">
    <source>
        <dbReference type="Proteomes" id="UP000011185"/>
    </source>
</evidence>
<sequence>MNVPDLLARWILCFKNETSGNACESLICDNLKETHLSSVVKDIFESKIASGHKFKAEEYDTSDDPLGIFQKDENSCTTSTPQTNEQTSDENGNSCVFESKTQKYMRLDVPVTKSLYMKTTKLSENNDIDLTDSEIVEFMEHLMPFLDDNSLILQLICQKLMNDYQHFEDRIRKVYCDKYSNVKRSRESSSLIFDLHYSDLIRKIQSVIYFYVKDKSGNVALFSETEDMENRLPVYTNLTNIGELFVPHFLKTDKNFLMKNHEHLYLLYRDTLPRNTDLVVKISPTKDFKPDTCSACDNLRNNTVEAVINILKCGFICSNWVKKLIIEFEKTESNLDSNFFGEKDINSQSDSSPMKKNIILPGNLTKVYIRNPPNNISFDIPDTLKVFVLRKNEFTTGCRINVL</sequence>
<evidence type="ECO:0000313" key="2">
    <source>
        <dbReference type="EMBL" id="ELQ75688.1"/>
    </source>
</evidence>
<dbReference type="InParanoid" id="L7JW58"/>
<accession>L7JW58</accession>
<name>L7JW58_TRAHO</name>
<dbReference type="Proteomes" id="UP000011185">
    <property type="component" value="Unassembled WGS sequence"/>
</dbReference>
<dbReference type="VEuPathDB" id="MicrosporidiaDB:THOM_1360"/>
<feature type="compositionally biased region" description="Polar residues" evidence="1">
    <location>
        <begin position="75"/>
        <end position="92"/>
    </location>
</feature>
<proteinExistence type="predicted"/>
<evidence type="ECO:0000256" key="1">
    <source>
        <dbReference type="SAM" id="MobiDB-lite"/>
    </source>
</evidence>